<organism evidence="6 7">
    <name type="scientific">Flexivirga alba</name>
    <dbReference type="NCBI Taxonomy" id="702742"/>
    <lineage>
        <taxon>Bacteria</taxon>
        <taxon>Bacillati</taxon>
        <taxon>Actinomycetota</taxon>
        <taxon>Actinomycetes</taxon>
        <taxon>Micrococcales</taxon>
        <taxon>Dermacoccaceae</taxon>
        <taxon>Flexivirga</taxon>
    </lineage>
</organism>
<name>A0ABW2AHY5_9MICO</name>
<dbReference type="SMART" id="SM00347">
    <property type="entry name" value="HTH_MARR"/>
    <property type="match status" value="1"/>
</dbReference>
<evidence type="ECO:0000256" key="4">
    <source>
        <dbReference type="SAM" id="MobiDB-lite"/>
    </source>
</evidence>
<dbReference type="PROSITE" id="PS50995">
    <property type="entry name" value="HTH_MARR_2"/>
    <property type="match status" value="1"/>
</dbReference>
<dbReference type="SUPFAM" id="SSF46785">
    <property type="entry name" value="Winged helix' DNA-binding domain"/>
    <property type="match status" value="1"/>
</dbReference>
<comment type="caution">
    <text evidence="6">The sequence shown here is derived from an EMBL/GenBank/DDBJ whole genome shotgun (WGS) entry which is preliminary data.</text>
</comment>
<dbReference type="RefSeq" id="WP_382401643.1">
    <property type="nucleotide sequence ID" value="NZ_JBHSWH010000001.1"/>
</dbReference>
<dbReference type="Pfam" id="PF12802">
    <property type="entry name" value="MarR_2"/>
    <property type="match status" value="1"/>
</dbReference>
<proteinExistence type="predicted"/>
<protein>
    <submittedName>
        <fullName evidence="6">MarR family winged helix-turn-helix transcriptional regulator</fullName>
    </submittedName>
</protein>
<keyword evidence="2" id="KW-0238">DNA-binding</keyword>
<feature type="region of interest" description="Disordered" evidence="4">
    <location>
        <begin position="1"/>
        <end position="35"/>
    </location>
</feature>
<dbReference type="PANTHER" id="PTHR42756:SF1">
    <property type="entry name" value="TRANSCRIPTIONAL REPRESSOR OF EMRAB OPERON"/>
    <property type="match status" value="1"/>
</dbReference>
<keyword evidence="3" id="KW-0804">Transcription</keyword>
<gene>
    <name evidence="6" type="ORF">ACFQDH_12210</name>
</gene>
<dbReference type="EMBL" id="JBHSWH010000001">
    <property type="protein sequence ID" value="MFC6706001.1"/>
    <property type="molecule type" value="Genomic_DNA"/>
</dbReference>
<evidence type="ECO:0000256" key="2">
    <source>
        <dbReference type="ARBA" id="ARBA00023125"/>
    </source>
</evidence>
<dbReference type="InterPro" id="IPR036388">
    <property type="entry name" value="WH-like_DNA-bd_sf"/>
</dbReference>
<dbReference type="InterPro" id="IPR000835">
    <property type="entry name" value="HTH_MarR-typ"/>
</dbReference>
<dbReference type="InterPro" id="IPR036390">
    <property type="entry name" value="WH_DNA-bd_sf"/>
</dbReference>
<evidence type="ECO:0000313" key="6">
    <source>
        <dbReference type="EMBL" id="MFC6706001.1"/>
    </source>
</evidence>
<dbReference type="PANTHER" id="PTHR42756">
    <property type="entry name" value="TRANSCRIPTIONAL REGULATOR, MARR"/>
    <property type="match status" value="1"/>
</dbReference>
<evidence type="ECO:0000313" key="7">
    <source>
        <dbReference type="Proteomes" id="UP001596298"/>
    </source>
</evidence>
<reference evidence="7" key="1">
    <citation type="journal article" date="2019" name="Int. J. Syst. Evol. Microbiol.">
        <title>The Global Catalogue of Microorganisms (GCM) 10K type strain sequencing project: providing services to taxonomists for standard genome sequencing and annotation.</title>
        <authorList>
            <consortium name="The Broad Institute Genomics Platform"/>
            <consortium name="The Broad Institute Genome Sequencing Center for Infectious Disease"/>
            <person name="Wu L."/>
            <person name="Ma J."/>
        </authorList>
    </citation>
    <scope>NUCLEOTIDE SEQUENCE [LARGE SCALE GENOMIC DNA]</scope>
    <source>
        <strain evidence="7">CCUG 58127</strain>
    </source>
</reference>
<feature type="compositionally biased region" description="Basic and acidic residues" evidence="4">
    <location>
        <begin position="1"/>
        <end position="10"/>
    </location>
</feature>
<dbReference type="Proteomes" id="UP001596298">
    <property type="component" value="Unassembled WGS sequence"/>
</dbReference>
<dbReference type="Gene3D" id="1.10.10.10">
    <property type="entry name" value="Winged helix-like DNA-binding domain superfamily/Winged helix DNA-binding domain"/>
    <property type="match status" value="1"/>
</dbReference>
<sequence>MSERSERPKASAEGPGPTKEGRAQNQPGKTERSRYEAEVAAYVEAGGNEQVQRVVTAVHGLHRRLSQWYTQNLSDLDLSPGEWAVIRHLAAEAEDHISTPSQLADTAAVAPSSMTHRLDRMAERGLIEREPDPDNRTRILVHLTRDGWEMFRQVIRESDMVESDVLSHVPVGQRDKLAQLLELAIAGLDDDLD</sequence>
<keyword evidence="7" id="KW-1185">Reference proteome</keyword>
<evidence type="ECO:0000256" key="3">
    <source>
        <dbReference type="ARBA" id="ARBA00023163"/>
    </source>
</evidence>
<accession>A0ABW2AHY5</accession>
<evidence type="ECO:0000259" key="5">
    <source>
        <dbReference type="PROSITE" id="PS50995"/>
    </source>
</evidence>
<evidence type="ECO:0000256" key="1">
    <source>
        <dbReference type="ARBA" id="ARBA00023015"/>
    </source>
</evidence>
<feature type="domain" description="HTH marR-type" evidence="5">
    <location>
        <begin position="51"/>
        <end position="186"/>
    </location>
</feature>
<keyword evidence="1" id="KW-0805">Transcription regulation</keyword>